<accession>A0ABS9V0X3</accession>
<protein>
    <submittedName>
        <fullName evidence="1">RteC domain-containing protein</fullName>
    </submittedName>
</protein>
<reference evidence="1" key="1">
    <citation type="submission" date="2022-03" db="EMBL/GenBank/DDBJ databases">
        <title>De novo assembled genomes of Belliella spp. (Cyclobacteriaceae) strains.</title>
        <authorList>
            <person name="Szabo A."/>
            <person name="Korponai K."/>
            <person name="Felfoldi T."/>
        </authorList>
    </citation>
    <scope>NUCLEOTIDE SEQUENCE</scope>
    <source>
        <strain evidence="1">DSM 111904</strain>
    </source>
</reference>
<evidence type="ECO:0000313" key="2">
    <source>
        <dbReference type="Proteomes" id="UP001165489"/>
    </source>
</evidence>
<dbReference type="InterPro" id="IPR018534">
    <property type="entry name" value="Tet_reg_excision_RteC"/>
</dbReference>
<dbReference type="Pfam" id="PF09357">
    <property type="entry name" value="RteC"/>
    <property type="match status" value="1"/>
</dbReference>
<keyword evidence="2" id="KW-1185">Reference proteome</keyword>
<comment type="caution">
    <text evidence="1">The sequence shown here is derived from an EMBL/GenBank/DDBJ whole genome shotgun (WGS) entry which is preliminary data.</text>
</comment>
<evidence type="ECO:0000313" key="1">
    <source>
        <dbReference type="EMBL" id="MCH7409978.1"/>
    </source>
</evidence>
<dbReference type="RefSeq" id="WP_241348348.1">
    <property type="nucleotide sequence ID" value="NZ_JAKZGP010000027.1"/>
</dbReference>
<sequence>MELYCENLYNRTNEKLLDISMTAEGKIDLCRKSFTAVQESLYKLKEYVNEHGFKDKSSEIIFFKSVQPKFLGELIYFAEVFRIESSCPLKPPKQKKGCYRKEMEKISAFYERHQELYWYHFSGKTDLDDKLFLRNGEIDFSFPDIYFLDADPEFSCAGSYRVGQFIAFKKVLEYLQISLDTLEGKKSNKTGPVWTGPKVWLIELIYALKAAGVFNKGKVDIKDIANITGPMFQKDLGEYYRAFQEIRLRKKNRTVFLDHLKTALTEYMDAADGM</sequence>
<gene>
    <name evidence="1" type="ORF">MM239_11285</name>
</gene>
<dbReference type="EMBL" id="JAKZGP010000027">
    <property type="protein sequence ID" value="MCH7409978.1"/>
    <property type="molecule type" value="Genomic_DNA"/>
</dbReference>
<organism evidence="1 2">
    <name type="scientific">Belliella filtrata</name>
    <dbReference type="NCBI Taxonomy" id="2923435"/>
    <lineage>
        <taxon>Bacteria</taxon>
        <taxon>Pseudomonadati</taxon>
        <taxon>Bacteroidota</taxon>
        <taxon>Cytophagia</taxon>
        <taxon>Cytophagales</taxon>
        <taxon>Cyclobacteriaceae</taxon>
        <taxon>Belliella</taxon>
    </lineage>
</organism>
<dbReference type="Proteomes" id="UP001165489">
    <property type="component" value="Unassembled WGS sequence"/>
</dbReference>
<proteinExistence type="predicted"/>
<name>A0ABS9V0X3_9BACT</name>